<keyword evidence="2" id="KW-1185">Reference proteome</keyword>
<proteinExistence type="predicted"/>
<protein>
    <submittedName>
        <fullName evidence="1">ArgK protein</fullName>
    </submittedName>
</protein>
<dbReference type="Gene3D" id="3.40.50.300">
    <property type="entry name" value="P-loop containing nucleotide triphosphate hydrolases"/>
    <property type="match status" value="2"/>
</dbReference>
<dbReference type="Pfam" id="PF03308">
    <property type="entry name" value="MeaB"/>
    <property type="match status" value="1"/>
</dbReference>
<dbReference type="InterPro" id="IPR027417">
    <property type="entry name" value="P-loop_NTPase"/>
</dbReference>
<comment type="caution">
    <text evidence="1">The sequence shown here is derived from an EMBL/GenBank/DDBJ whole genome shotgun (WGS) entry which is preliminary data.</text>
</comment>
<sequence length="218" mass="23482">MTDVDALAQRACGLVQEHGRVILGITGAPGAGKSTLVEQLLAALRRQPPPGVGGDWLAHVPMDGFHLADVQLDRLGNRQRKGAPDTFDSAGYLAALRRIADNGGDTVYVPGFERTLEQPIAAAIAVPPEARLVVTEGNYLLLQWGHWPQIRALLGEVWFVDMPDTTRRQRLVARHVAFGKEPDAAVAWADGPDEVNARAVRETARYADLVIGSGDPVS</sequence>
<dbReference type="Proteomes" id="UP000319514">
    <property type="component" value="Unassembled WGS sequence"/>
</dbReference>
<organism evidence="1 2">
    <name type="scientific">Oryzihumus leptocrescens</name>
    <dbReference type="NCBI Taxonomy" id="297536"/>
    <lineage>
        <taxon>Bacteria</taxon>
        <taxon>Bacillati</taxon>
        <taxon>Actinomycetota</taxon>
        <taxon>Actinomycetes</taxon>
        <taxon>Micrococcales</taxon>
        <taxon>Intrasporangiaceae</taxon>
        <taxon>Oryzihumus</taxon>
    </lineage>
</organism>
<evidence type="ECO:0000313" key="2">
    <source>
        <dbReference type="Proteomes" id="UP000319514"/>
    </source>
</evidence>
<dbReference type="AlphaFoldDB" id="A0A542Z9K2"/>
<dbReference type="SUPFAM" id="SSF52540">
    <property type="entry name" value="P-loop containing nucleoside triphosphate hydrolases"/>
    <property type="match status" value="1"/>
</dbReference>
<reference evidence="1 2" key="1">
    <citation type="submission" date="2019-06" db="EMBL/GenBank/DDBJ databases">
        <title>Sequencing the genomes of 1000 actinobacteria strains.</title>
        <authorList>
            <person name="Klenk H.-P."/>
        </authorList>
    </citation>
    <scope>NUCLEOTIDE SEQUENCE [LARGE SCALE GENOMIC DNA]</scope>
    <source>
        <strain evidence="1 2">DSM 18082</strain>
    </source>
</reference>
<accession>A0A542Z9K2</accession>
<dbReference type="OrthoDB" id="3192509at2"/>
<dbReference type="NCBIfam" id="NF006743">
    <property type="entry name" value="PRK09270.1-2"/>
    <property type="match status" value="1"/>
</dbReference>
<dbReference type="RefSeq" id="WP_141790269.1">
    <property type="nucleotide sequence ID" value="NZ_BAAAKX010000015.1"/>
</dbReference>
<gene>
    <name evidence="1" type="ORF">FB474_3676</name>
</gene>
<name>A0A542Z9K2_9MICO</name>
<evidence type="ECO:0000313" key="1">
    <source>
        <dbReference type="EMBL" id="TQL56910.1"/>
    </source>
</evidence>
<dbReference type="EMBL" id="VFOQ01000002">
    <property type="protein sequence ID" value="TQL56910.1"/>
    <property type="molecule type" value="Genomic_DNA"/>
</dbReference>
<dbReference type="PANTHER" id="PTHR10285">
    <property type="entry name" value="URIDINE KINASE"/>
    <property type="match status" value="1"/>
</dbReference>